<name>A0AAW4LHH1_9BACT</name>
<keyword evidence="5" id="KW-1185">Reference proteome</keyword>
<gene>
    <name evidence="4" type="ORF">KI809_19985</name>
</gene>
<dbReference type="PROSITE" id="PS50110">
    <property type="entry name" value="RESPONSE_REGULATORY"/>
    <property type="match status" value="1"/>
</dbReference>
<dbReference type="InterPro" id="IPR011006">
    <property type="entry name" value="CheY-like_superfamily"/>
</dbReference>
<feature type="modified residue" description="4-aspartylphosphate" evidence="2">
    <location>
        <position position="58"/>
    </location>
</feature>
<evidence type="ECO:0000313" key="4">
    <source>
        <dbReference type="EMBL" id="MBT0666596.1"/>
    </source>
</evidence>
<dbReference type="GO" id="GO:0000160">
    <property type="term" value="P:phosphorelay signal transduction system"/>
    <property type="evidence" value="ECO:0007669"/>
    <property type="project" value="InterPro"/>
</dbReference>
<protein>
    <submittedName>
        <fullName evidence="4">Response regulator</fullName>
    </submittedName>
</protein>
<evidence type="ECO:0000259" key="3">
    <source>
        <dbReference type="PROSITE" id="PS50110"/>
    </source>
</evidence>
<organism evidence="4 5">
    <name type="scientific">Geoanaerobacter pelophilus</name>
    <dbReference type="NCBI Taxonomy" id="60036"/>
    <lineage>
        <taxon>Bacteria</taxon>
        <taxon>Pseudomonadati</taxon>
        <taxon>Thermodesulfobacteriota</taxon>
        <taxon>Desulfuromonadia</taxon>
        <taxon>Geobacterales</taxon>
        <taxon>Geobacteraceae</taxon>
        <taxon>Geoanaerobacter</taxon>
    </lineage>
</organism>
<dbReference type="Gene3D" id="3.40.50.2300">
    <property type="match status" value="1"/>
</dbReference>
<evidence type="ECO:0000256" key="1">
    <source>
        <dbReference type="ARBA" id="ARBA00022553"/>
    </source>
</evidence>
<feature type="domain" description="Response regulatory" evidence="3">
    <location>
        <begin position="7"/>
        <end position="122"/>
    </location>
</feature>
<dbReference type="AlphaFoldDB" id="A0AAW4LHH1"/>
<dbReference type="SMART" id="SM00448">
    <property type="entry name" value="REC"/>
    <property type="match status" value="1"/>
</dbReference>
<dbReference type="PANTHER" id="PTHR44591">
    <property type="entry name" value="STRESS RESPONSE REGULATOR PROTEIN 1"/>
    <property type="match status" value="1"/>
</dbReference>
<dbReference type="Pfam" id="PF00072">
    <property type="entry name" value="Response_reg"/>
    <property type="match status" value="1"/>
</dbReference>
<comment type="caution">
    <text evidence="4">The sequence shown here is derived from an EMBL/GenBank/DDBJ whole genome shotgun (WGS) entry which is preliminary data.</text>
</comment>
<dbReference type="PANTHER" id="PTHR44591:SF3">
    <property type="entry name" value="RESPONSE REGULATORY DOMAIN-CONTAINING PROTEIN"/>
    <property type="match status" value="1"/>
</dbReference>
<proteinExistence type="predicted"/>
<accession>A0AAW4LHH1</accession>
<dbReference type="InterPro" id="IPR050595">
    <property type="entry name" value="Bact_response_regulator"/>
</dbReference>
<dbReference type="Proteomes" id="UP000811899">
    <property type="component" value="Unassembled WGS sequence"/>
</dbReference>
<keyword evidence="1 2" id="KW-0597">Phosphoprotein</keyword>
<sequence>MNTNRPSILCVEDNPDALNLMLSMLSVKFSNLNIYSALDGESGFRLFKENNPIIVITDLSMQGMDGFELANNIKKLEPQAFIIGVSAHSRSGYDIKSKLQFDCYLHKPVNFVELSNVIQKVIDIKTLSNLQR</sequence>
<dbReference type="RefSeq" id="WP_214173365.1">
    <property type="nucleotide sequence ID" value="NZ_JAHCVJ010000014.1"/>
</dbReference>
<evidence type="ECO:0000313" key="5">
    <source>
        <dbReference type="Proteomes" id="UP000811899"/>
    </source>
</evidence>
<reference evidence="4 5" key="1">
    <citation type="submission" date="2021-05" db="EMBL/GenBank/DDBJ databases">
        <title>The draft genome of Geobacter pelophilus DSM 12255.</title>
        <authorList>
            <person name="Xu Z."/>
            <person name="Masuda Y."/>
            <person name="Itoh H."/>
            <person name="Senoo K."/>
        </authorList>
    </citation>
    <scope>NUCLEOTIDE SEQUENCE [LARGE SCALE GENOMIC DNA]</scope>
    <source>
        <strain evidence="4 5">DSM 12255</strain>
    </source>
</reference>
<evidence type="ECO:0000256" key="2">
    <source>
        <dbReference type="PROSITE-ProRule" id="PRU00169"/>
    </source>
</evidence>
<dbReference type="EMBL" id="JAHCVJ010000014">
    <property type="protein sequence ID" value="MBT0666596.1"/>
    <property type="molecule type" value="Genomic_DNA"/>
</dbReference>
<dbReference type="SUPFAM" id="SSF52172">
    <property type="entry name" value="CheY-like"/>
    <property type="match status" value="1"/>
</dbReference>
<dbReference type="InterPro" id="IPR001789">
    <property type="entry name" value="Sig_transdc_resp-reg_receiver"/>
</dbReference>